<evidence type="ECO:0000313" key="2">
    <source>
        <dbReference type="EMBL" id="SHN66551.1"/>
    </source>
</evidence>
<sequence>MKHVPPPSGKPLGGLDNLAMAVPPRWGEAVLRLAKATERVAAKLDELPSTTADVQYIPKARELAKSLIDFLDGLEDTDQDTACDDAACDDDELDGPENGEDEESEPDEPSLGSLTSSEWSNQETWGTQPLEMRTVARVDLEDEHDGAEPDEDGEPSLGSLDRQEDQQYAWAPGSCVVDGEIEDDTGIGDDDGLLEQIGSQDWQKGGMI</sequence>
<protein>
    <submittedName>
        <fullName evidence="2">Uncharacterized protein</fullName>
    </submittedName>
</protein>
<feature type="compositionally biased region" description="Acidic residues" evidence="1">
    <location>
        <begin position="140"/>
        <end position="154"/>
    </location>
</feature>
<proteinExistence type="predicted"/>
<feature type="compositionally biased region" description="Acidic residues" evidence="1">
    <location>
        <begin position="76"/>
        <end position="108"/>
    </location>
</feature>
<feature type="region of interest" description="Disordered" evidence="1">
    <location>
        <begin position="179"/>
        <end position="208"/>
    </location>
</feature>
<feature type="compositionally biased region" description="Acidic residues" evidence="1">
    <location>
        <begin position="179"/>
        <end position="193"/>
    </location>
</feature>
<evidence type="ECO:0000256" key="1">
    <source>
        <dbReference type="SAM" id="MobiDB-lite"/>
    </source>
</evidence>
<dbReference type="AlphaFoldDB" id="A0A1M7T733"/>
<accession>A0A1M7T733</accession>
<dbReference type="EMBL" id="LT670849">
    <property type="protein sequence ID" value="SHN66551.1"/>
    <property type="molecule type" value="Genomic_DNA"/>
</dbReference>
<reference evidence="3" key="1">
    <citation type="submission" date="2016-11" db="EMBL/GenBank/DDBJ databases">
        <authorList>
            <person name="Varghese N."/>
            <person name="Submissions S."/>
        </authorList>
    </citation>
    <scope>NUCLEOTIDE SEQUENCE [LARGE SCALE GENOMIC DNA]</scope>
    <source>
        <strain evidence="3">GAS401</strain>
    </source>
</reference>
<gene>
    <name evidence="2" type="ORF">SAMN05444170_0984</name>
</gene>
<evidence type="ECO:0000313" key="3">
    <source>
        <dbReference type="Proteomes" id="UP000184096"/>
    </source>
</evidence>
<keyword evidence="3" id="KW-1185">Reference proteome</keyword>
<dbReference type="Proteomes" id="UP000184096">
    <property type="component" value="Chromosome I"/>
</dbReference>
<dbReference type="RefSeq" id="WP_156898397.1">
    <property type="nucleotide sequence ID" value="NZ_LT670849.1"/>
</dbReference>
<feature type="compositionally biased region" description="Polar residues" evidence="1">
    <location>
        <begin position="114"/>
        <end position="127"/>
    </location>
</feature>
<feature type="region of interest" description="Disordered" evidence="1">
    <location>
        <begin position="76"/>
        <end position="165"/>
    </location>
</feature>
<name>A0A1M7T733_9BRAD</name>
<organism evidence="2 3">
    <name type="scientific">Bradyrhizobium erythrophlei</name>
    <dbReference type="NCBI Taxonomy" id="1437360"/>
    <lineage>
        <taxon>Bacteria</taxon>
        <taxon>Pseudomonadati</taxon>
        <taxon>Pseudomonadota</taxon>
        <taxon>Alphaproteobacteria</taxon>
        <taxon>Hyphomicrobiales</taxon>
        <taxon>Nitrobacteraceae</taxon>
        <taxon>Bradyrhizobium</taxon>
    </lineage>
</organism>